<dbReference type="OrthoDB" id="9800982at2"/>
<dbReference type="PANTHER" id="PTHR30250:SF11">
    <property type="entry name" value="O-ANTIGEN TRANSPORTER-RELATED"/>
    <property type="match status" value="1"/>
</dbReference>
<keyword evidence="4 6" id="KW-1133">Transmembrane helix</keyword>
<keyword evidence="8" id="KW-1185">Reference proteome</keyword>
<feature type="transmembrane region" description="Helical" evidence="6">
    <location>
        <begin position="615"/>
        <end position="638"/>
    </location>
</feature>
<dbReference type="EMBL" id="LVYV01000054">
    <property type="protein sequence ID" value="KZD20909.1"/>
    <property type="molecule type" value="Genomic_DNA"/>
</dbReference>
<feature type="transmembrane region" description="Helical" evidence="6">
    <location>
        <begin position="538"/>
        <end position="561"/>
    </location>
</feature>
<sequence>MIIETFGPPGAGKTTFSEALAQRLRDRGYEVDLVLTLPHLSNHLLNFGGFLPALQRVTLAIFATIAILCRPVANARGLRLAKDLLRLMPPSNPVWWIRLSQYVVRFSCIWRDSHKPDRIVLFDQGFVQIVCTLALFSRADEKTIAHAIGMRTRSDLLIRFDAPAELLEQRLHERVRQKTYMEKWFEPDVGTFLKAKPITDYVGSLLAAEHQQMICINSLDPGLMSKALDRIEEEVSSKFRPDGAVGLSPGAGDDSFERCAEKFTPPLPAPETIGTFTAQAQPELARRMASASLWAFVIYVGGAGLTCVAQLVIARTIGATSYGIYSYVLAWTTLLSYIAGLGFNTVLLRYVPAYSATGKWPLARGVIQFAFGRSLLVGMLIAICGVAIALFLSETLHRELTVSLAVGMATVPLVALYVLGSATVRALGGVISAIAPERFVRDGLMVVLLLLAVALNVTPIDATTVLIALMASSAVTAAIVGLSMRKLWPPQLRSAVPAYAPRDWWHLACPVMILIGVEVLMSRAGVIILGWTGDAHEAGIFALGLNLALFLVLPRMAVGTFFSPNVSKLHAHRNEAALQSLFARATVLSLAGTVVLALPLLLLTVPLLRFFGEEFVATAPVAQILVVGQIFAAATGPQQNLLTMTGHERAAAAITAIGAVMNVVACAIGIAFFGVMGAAVATAVTNVAWNTAMAIYIYKRVNMTAGLLFAFVEFRRPAAAE</sequence>
<feature type="transmembrane region" description="Helical" evidence="6">
    <location>
        <begin position="369"/>
        <end position="392"/>
    </location>
</feature>
<proteinExistence type="predicted"/>
<evidence type="ECO:0000256" key="1">
    <source>
        <dbReference type="ARBA" id="ARBA00004651"/>
    </source>
</evidence>
<feature type="transmembrane region" description="Helical" evidence="6">
    <location>
        <begin position="504"/>
        <end position="532"/>
    </location>
</feature>
<feature type="transmembrane region" description="Helical" evidence="6">
    <location>
        <begin position="439"/>
        <end position="458"/>
    </location>
</feature>
<dbReference type="AlphaFoldDB" id="A0A163XH62"/>
<dbReference type="SUPFAM" id="SSF52540">
    <property type="entry name" value="P-loop containing nucleoside triphosphate hydrolases"/>
    <property type="match status" value="1"/>
</dbReference>
<feature type="transmembrane region" description="Helical" evidence="6">
    <location>
        <begin position="404"/>
        <end position="427"/>
    </location>
</feature>
<evidence type="ECO:0000313" key="8">
    <source>
        <dbReference type="Proteomes" id="UP000076574"/>
    </source>
</evidence>
<feature type="transmembrane region" description="Helical" evidence="6">
    <location>
        <begin position="293"/>
        <end position="313"/>
    </location>
</feature>
<dbReference type="Proteomes" id="UP000076574">
    <property type="component" value="Unassembled WGS sequence"/>
</dbReference>
<dbReference type="InterPro" id="IPR050833">
    <property type="entry name" value="Poly_Biosynth_Transport"/>
</dbReference>
<dbReference type="InterPro" id="IPR027417">
    <property type="entry name" value="P-loop_NTPase"/>
</dbReference>
<dbReference type="GO" id="GO:0005886">
    <property type="term" value="C:plasma membrane"/>
    <property type="evidence" value="ECO:0007669"/>
    <property type="project" value="UniProtKB-SubCell"/>
</dbReference>
<feature type="transmembrane region" description="Helical" evidence="6">
    <location>
        <begin position="581"/>
        <end position="603"/>
    </location>
</feature>
<dbReference type="PANTHER" id="PTHR30250">
    <property type="entry name" value="PST FAMILY PREDICTED COLANIC ACID TRANSPORTER"/>
    <property type="match status" value="1"/>
</dbReference>
<evidence type="ECO:0000256" key="6">
    <source>
        <dbReference type="SAM" id="Phobius"/>
    </source>
</evidence>
<gene>
    <name evidence="7" type="ORF">A4A58_16895</name>
</gene>
<keyword evidence="3 6" id="KW-0812">Transmembrane</keyword>
<organism evidence="7 8">
    <name type="scientific">Tardiphaga robiniae</name>
    <dbReference type="NCBI Taxonomy" id="943830"/>
    <lineage>
        <taxon>Bacteria</taxon>
        <taxon>Pseudomonadati</taxon>
        <taxon>Pseudomonadota</taxon>
        <taxon>Alphaproteobacteria</taxon>
        <taxon>Hyphomicrobiales</taxon>
        <taxon>Nitrobacteraceae</taxon>
        <taxon>Tardiphaga</taxon>
    </lineage>
</organism>
<evidence type="ECO:0000256" key="3">
    <source>
        <dbReference type="ARBA" id="ARBA00022692"/>
    </source>
</evidence>
<feature type="transmembrane region" description="Helical" evidence="6">
    <location>
        <begin position="650"/>
        <end position="673"/>
    </location>
</feature>
<reference evidence="7 8" key="1">
    <citation type="submission" date="2016-03" db="EMBL/GenBank/DDBJ databases">
        <title>Microsymbionts genomes from the relict species Vavilovia formosa (Stev.) Fed.</title>
        <authorList>
            <person name="Kopat V."/>
            <person name="Chirak E."/>
            <person name="Kimeklis A."/>
            <person name="Andronov E."/>
        </authorList>
    </citation>
    <scope>NUCLEOTIDE SEQUENCE [LARGE SCALE GENOMIC DNA]</scope>
    <source>
        <strain evidence="7 8">Vaf07</strain>
    </source>
</reference>
<evidence type="ECO:0000256" key="4">
    <source>
        <dbReference type="ARBA" id="ARBA00022989"/>
    </source>
</evidence>
<comment type="caution">
    <text evidence="7">The sequence shown here is derived from an EMBL/GenBank/DDBJ whole genome shotgun (WGS) entry which is preliminary data.</text>
</comment>
<dbReference type="Pfam" id="PF01943">
    <property type="entry name" value="Polysacc_synt"/>
    <property type="match status" value="1"/>
</dbReference>
<dbReference type="Gene3D" id="3.40.50.300">
    <property type="entry name" value="P-loop containing nucleotide triphosphate hydrolases"/>
    <property type="match status" value="1"/>
</dbReference>
<feature type="transmembrane region" description="Helical" evidence="6">
    <location>
        <begin position="464"/>
        <end position="483"/>
    </location>
</feature>
<accession>A0A163XH62</accession>
<dbReference type="RefSeq" id="WP_068737771.1">
    <property type="nucleotide sequence ID" value="NZ_LVYV01000054.1"/>
</dbReference>
<dbReference type="InterPro" id="IPR002797">
    <property type="entry name" value="Polysacc_synth"/>
</dbReference>
<feature type="transmembrane region" description="Helical" evidence="6">
    <location>
        <begin position="679"/>
        <end position="698"/>
    </location>
</feature>
<keyword evidence="2" id="KW-1003">Cell membrane</keyword>
<protein>
    <submittedName>
        <fullName evidence="7">Uncharacterized protein</fullName>
    </submittedName>
</protein>
<feature type="transmembrane region" description="Helical" evidence="6">
    <location>
        <begin position="53"/>
        <end position="73"/>
    </location>
</feature>
<evidence type="ECO:0000256" key="5">
    <source>
        <dbReference type="ARBA" id="ARBA00023136"/>
    </source>
</evidence>
<comment type="subcellular location">
    <subcellularLocation>
        <location evidence="1">Cell membrane</location>
        <topology evidence="1">Multi-pass membrane protein</topology>
    </subcellularLocation>
</comment>
<keyword evidence="5 6" id="KW-0472">Membrane</keyword>
<feature type="transmembrane region" description="Helical" evidence="6">
    <location>
        <begin position="325"/>
        <end position="348"/>
    </location>
</feature>
<name>A0A163XH62_9BRAD</name>
<evidence type="ECO:0000313" key="7">
    <source>
        <dbReference type="EMBL" id="KZD20909.1"/>
    </source>
</evidence>
<dbReference type="STRING" id="943830.A4A58_16895"/>
<evidence type="ECO:0000256" key="2">
    <source>
        <dbReference type="ARBA" id="ARBA00022475"/>
    </source>
</evidence>